<dbReference type="AlphaFoldDB" id="I2GJI9"/>
<dbReference type="RefSeq" id="WP_009282644.1">
    <property type="nucleotide sequence ID" value="NZ_CAIT01000006.1"/>
</dbReference>
<dbReference type="OrthoDB" id="964968at2"/>
<protein>
    <submittedName>
        <fullName evidence="1">Uncharacterized protein</fullName>
    </submittedName>
</protein>
<accession>I2GJI9</accession>
<organism evidence="1 2">
    <name type="scientific">Fibrisoma limi BUZ 3</name>
    <dbReference type="NCBI Taxonomy" id="1185876"/>
    <lineage>
        <taxon>Bacteria</taxon>
        <taxon>Pseudomonadati</taxon>
        <taxon>Bacteroidota</taxon>
        <taxon>Cytophagia</taxon>
        <taxon>Cytophagales</taxon>
        <taxon>Spirosomataceae</taxon>
        <taxon>Fibrisoma</taxon>
    </lineage>
</organism>
<gene>
    <name evidence="1" type="ORF">BN8_03205</name>
</gene>
<dbReference type="EMBL" id="CAIT01000006">
    <property type="protein sequence ID" value="CCH54064.1"/>
    <property type="molecule type" value="Genomic_DNA"/>
</dbReference>
<keyword evidence="2" id="KW-1185">Reference proteome</keyword>
<comment type="caution">
    <text evidence="1">The sequence shown here is derived from an EMBL/GenBank/DDBJ whole genome shotgun (WGS) entry which is preliminary data.</text>
</comment>
<dbReference type="STRING" id="1185876.BN8_03205"/>
<name>I2GJI9_9BACT</name>
<reference evidence="1 2" key="1">
    <citation type="journal article" date="2012" name="J. Bacteriol.">
        <title>Genome Sequence of the Filamentous Bacterium Fibrisoma limi BUZ 3T.</title>
        <authorList>
            <person name="Filippini M."/>
            <person name="Qi W."/>
            <person name="Jaenicke S."/>
            <person name="Goesmann A."/>
            <person name="Smits T.H."/>
            <person name="Bagheri H.C."/>
        </authorList>
    </citation>
    <scope>NUCLEOTIDE SEQUENCE [LARGE SCALE GENOMIC DNA]</scope>
    <source>
        <strain evidence="2">BUZ 3T</strain>
    </source>
</reference>
<dbReference type="Proteomes" id="UP000009309">
    <property type="component" value="Unassembled WGS sequence"/>
</dbReference>
<evidence type="ECO:0000313" key="2">
    <source>
        <dbReference type="Proteomes" id="UP000009309"/>
    </source>
</evidence>
<evidence type="ECO:0000313" key="1">
    <source>
        <dbReference type="EMBL" id="CCH54064.1"/>
    </source>
</evidence>
<sequence length="99" mass="11276">MTLDEFRSLNLDETSGPLAILLTGHSQPLQPVTLRPPLPVSDTSRLLYAQHIAETRSVRLIFEFSYPTGKYIYIHSGVRLEHVESIVGLPRIYRRMPTT</sequence>
<proteinExistence type="predicted"/>